<dbReference type="AlphaFoldDB" id="A0AA45BX11"/>
<dbReference type="Proteomes" id="UP000251513">
    <property type="component" value="Unassembled WGS sequence"/>
</dbReference>
<name>A0AA45BX11_XANCM</name>
<accession>A0AA45BX11</accession>
<sequence>MVHPAQARPFVAVRCGDAGAVSSARMGARRVPRAMQAPYSRPGLEDRRATAHASSQFLTRNWQARGISLQGS</sequence>
<comment type="caution">
    <text evidence="1">The sequence shown here is derived from an EMBL/GenBank/DDBJ whole genome shotgun (WGS) entry which is preliminary data.</text>
</comment>
<protein>
    <submittedName>
        <fullName evidence="1">Uncharacterized protein</fullName>
    </submittedName>
</protein>
<gene>
    <name evidence="1" type="ORF">C7T86_05695</name>
</gene>
<organism evidence="1 2">
    <name type="scientific">Xanthomonas campestris pv. malvacearum</name>
    <dbReference type="NCBI Taxonomy" id="86040"/>
    <lineage>
        <taxon>Bacteria</taxon>
        <taxon>Pseudomonadati</taxon>
        <taxon>Pseudomonadota</taxon>
        <taxon>Gammaproteobacteria</taxon>
        <taxon>Lysobacterales</taxon>
        <taxon>Lysobacteraceae</taxon>
        <taxon>Xanthomonas</taxon>
    </lineage>
</organism>
<evidence type="ECO:0000313" key="2">
    <source>
        <dbReference type="Proteomes" id="UP000251513"/>
    </source>
</evidence>
<reference evidence="1 2" key="1">
    <citation type="submission" date="2018-03" db="EMBL/GenBank/DDBJ databases">
        <title>Sequencing of reference strains of Xanthomonas.</title>
        <authorList>
            <person name="Studholme D.J."/>
            <person name="Vicente J."/>
            <person name="Sarris P."/>
        </authorList>
    </citation>
    <scope>NUCLEOTIDE SEQUENCE [LARGE SCALE GENOMIC DNA]</scope>
    <source>
        <strain evidence="1 2">WHRI 5232</strain>
    </source>
</reference>
<evidence type="ECO:0000313" key="1">
    <source>
        <dbReference type="EMBL" id="PUE95393.1"/>
    </source>
</evidence>
<dbReference type="EMBL" id="PYJH01000007">
    <property type="protein sequence ID" value="PUE95393.1"/>
    <property type="molecule type" value="Genomic_DNA"/>
</dbReference>
<proteinExistence type="predicted"/>